<accession>A0A9N8JTY0</accession>
<keyword evidence="3" id="KW-0862">Zinc</keyword>
<keyword evidence="7" id="KW-0539">Nucleus</keyword>
<comment type="caution">
    <text evidence="10">The sequence shown here is derived from an EMBL/GenBank/DDBJ whole genome shotgun (WGS) entry which is preliminary data.</text>
</comment>
<reference evidence="10" key="1">
    <citation type="submission" date="2020-06" db="EMBL/GenBank/DDBJ databases">
        <authorList>
            <person name="Onetto C."/>
        </authorList>
    </citation>
    <scope>NUCLEOTIDE SEQUENCE</scope>
</reference>
<dbReference type="GO" id="GO:0000981">
    <property type="term" value="F:DNA-binding transcription factor activity, RNA polymerase II-specific"/>
    <property type="evidence" value="ECO:0007669"/>
    <property type="project" value="InterPro"/>
</dbReference>
<evidence type="ECO:0000256" key="6">
    <source>
        <dbReference type="ARBA" id="ARBA00023163"/>
    </source>
</evidence>
<feature type="region of interest" description="Disordered" evidence="8">
    <location>
        <begin position="590"/>
        <end position="617"/>
    </location>
</feature>
<evidence type="ECO:0000256" key="7">
    <source>
        <dbReference type="ARBA" id="ARBA00023242"/>
    </source>
</evidence>
<dbReference type="InterPro" id="IPR050797">
    <property type="entry name" value="Carb_Metab_Trans_Reg"/>
</dbReference>
<dbReference type="PROSITE" id="PS00463">
    <property type="entry name" value="ZN2_CY6_FUNGAL_1"/>
    <property type="match status" value="1"/>
</dbReference>
<keyword evidence="6" id="KW-0804">Transcription</keyword>
<dbReference type="GO" id="GO:0006351">
    <property type="term" value="P:DNA-templated transcription"/>
    <property type="evidence" value="ECO:0007669"/>
    <property type="project" value="InterPro"/>
</dbReference>
<dbReference type="CDD" id="cd12148">
    <property type="entry name" value="fungal_TF_MHR"/>
    <property type="match status" value="1"/>
</dbReference>
<evidence type="ECO:0000256" key="5">
    <source>
        <dbReference type="ARBA" id="ARBA00023125"/>
    </source>
</evidence>
<proteinExistence type="predicted"/>
<evidence type="ECO:0000313" key="10">
    <source>
        <dbReference type="EMBL" id="CAD0091275.1"/>
    </source>
</evidence>
<dbReference type="Pfam" id="PF04082">
    <property type="entry name" value="Fungal_trans"/>
    <property type="match status" value="1"/>
</dbReference>
<dbReference type="InterPro" id="IPR036864">
    <property type="entry name" value="Zn2-C6_fun-type_DNA-bd_sf"/>
</dbReference>
<sequence length="617" mass="68827">SIMCMATTAENDSGESASGSAQKSLKRACDCCRKRKVRCDGESPCGPCRKATIRCAYLQAPKKKGPKGLRSARVLHALRKIDQQSVALAPENSLSSPVALQDGMNQWYGSSSSSPAALPNHSAIDSVLPTGTPADPITTGYGYYGPPEPQNYAIPSPVDPRVMPINQSMSHLWSAQPRRPQNYYTPSLEPQPAVPRIPNQRFLPYVQLFFEHLYFIMPVVDEQVYLDPYLYSPTNYMPPETYGFLCAICAATIVQLDAAIPVPDMEPLPGRPTSAADMFIEECLAVRRTFDYVGNATTVTVMTSFFIFAYYGNKESSEKAWHYLQESISFIENLNMDDENSMLKLDPLEAQWRRRLYWLLFITERAYSIQRRKNCRLHPTIELPLAFESEDPRLLHGFVNLAHLFSAIDDNFVSIWKGSARRKALCSEPWLAETQRSLDTVALSLSDITETARIDISVSREWLHVLAWQMGVSNGLVCDKGQTGTGRLDYPIELARRTINVTERANPLVLDSHGIGMEQKLSDIAGCLADVLHVSSGDTSDTFAQGRQYLHLMLNKLSMMRGKESRYLRPLVAKAGDILDSQVPRGMAALPPSSGFEGKVEEEEGSGRVDHRLQWAT</sequence>
<gene>
    <name evidence="10" type="ORF">AWRI4233_LOCUS3191</name>
</gene>
<dbReference type="SUPFAM" id="SSF57701">
    <property type="entry name" value="Zn2/Cys6 DNA-binding domain"/>
    <property type="match status" value="1"/>
</dbReference>
<dbReference type="Proteomes" id="UP000714618">
    <property type="component" value="Unassembled WGS sequence"/>
</dbReference>
<feature type="compositionally biased region" description="Basic and acidic residues" evidence="8">
    <location>
        <begin position="605"/>
        <end position="617"/>
    </location>
</feature>
<evidence type="ECO:0000313" key="11">
    <source>
        <dbReference type="Proteomes" id="UP000714618"/>
    </source>
</evidence>
<dbReference type="SMART" id="SM00066">
    <property type="entry name" value="GAL4"/>
    <property type="match status" value="1"/>
</dbReference>
<keyword evidence="11" id="KW-1185">Reference proteome</keyword>
<keyword evidence="2" id="KW-0479">Metal-binding</keyword>
<dbReference type="GO" id="GO:0003677">
    <property type="term" value="F:DNA binding"/>
    <property type="evidence" value="ECO:0007669"/>
    <property type="project" value="UniProtKB-KW"/>
</dbReference>
<dbReference type="CDD" id="cd00067">
    <property type="entry name" value="GAL4"/>
    <property type="match status" value="1"/>
</dbReference>
<evidence type="ECO:0000256" key="8">
    <source>
        <dbReference type="SAM" id="MobiDB-lite"/>
    </source>
</evidence>
<dbReference type="PANTHER" id="PTHR31668:SF18">
    <property type="entry name" value="MALTOSE FERMENTATION REGULATORY PROTEIN MAL13-RELATED"/>
    <property type="match status" value="1"/>
</dbReference>
<dbReference type="OrthoDB" id="4132249at2759"/>
<dbReference type="Gene3D" id="4.10.240.10">
    <property type="entry name" value="Zn(2)-C6 fungal-type DNA-binding domain"/>
    <property type="match status" value="1"/>
</dbReference>
<evidence type="ECO:0000256" key="2">
    <source>
        <dbReference type="ARBA" id="ARBA00022723"/>
    </source>
</evidence>
<evidence type="ECO:0000259" key="9">
    <source>
        <dbReference type="PROSITE" id="PS50048"/>
    </source>
</evidence>
<name>A0A9N8JTY0_9PEZI</name>
<keyword evidence="4" id="KW-0805">Transcription regulation</keyword>
<evidence type="ECO:0000256" key="4">
    <source>
        <dbReference type="ARBA" id="ARBA00023015"/>
    </source>
</evidence>
<dbReference type="InterPro" id="IPR001138">
    <property type="entry name" value="Zn2Cys6_DnaBD"/>
</dbReference>
<dbReference type="GO" id="GO:0008270">
    <property type="term" value="F:zinc ion binding"/>
    <property type="evidence" value="ECO:0007669"/>
    <property type="project" value="InterPro"/>
</dbReference>
<dbReference type="GO" id="GO:0005634">
    <property type="term" value="C:nucleus"/>
    <property type="evidence" value="ECO:0007669"/>
    <property type="project" value="UniProtKB-SubCell"/>
</dbReference>
<keyword evidence="5" id="KW-0238">DNA-binding</keyword>
<feature type="domain" description="Zn(2)-C6 fungal-type" evidence="9">
    <location>
        <begin position="28"/>
        <end position="57"/>
    </location>
</feature>
<dbReference type="Pfam" id="PF00172">
    <property type="entry name" value="Zn_clus"/>
    <property type="match status" value="1"/>
</dbReference>
<comment type="subcellular location">
    <subcellularLocation>
        <location evidence="1">Nucleus</location>
    </subcellularLocation>
</comment>
<protein>
    <recommendedName>
        <fullName evidence="9">Zn(2)-C6 fungal-type domain-containing protein</fullName>
    </recommendedName>
</protein>
<evidence type="ECO:0000256" key="3">
    <source>
        <dbReference type="ARBA" id="ARBA00022833"/>
    </source>
</evidence>
<feature type="non-terminal residue" evidence="10">
    <location>
        <position position="617"/>
    </location>
</feature>
<evidence type="ECO:0000256" key="1">
    <source>
        <dbReference type="ARBA" id="ARBA00004123"/>
    </source>
</evidence>
<dbReference type="AlphaFoldDB" id="A0A9N8JTY0"/>
<dbReference type="EMBL" id="CAIJEO010000004">
    <property type="protein sequence ID" value="CAD0091275.1"/>
    <property type="molecule type" value="Genomic_DNA"/>
</dbReference>
<organism evidence="10 11">
    <name type="scientific">Aureobasidium mustum</name>
    <dbReference type="NCBI Taxonomy" id="2773714"/>
    <lineage>
        <taxon>Eukaryota</taxon>
        <taxon>Fungi</taxon>
        <taxon>Dikarya</taxon>
        <taxon>Ascomycota</taxon>
        <taxon>Pezizomycotina</taxon>
        <taxon>Dothideomycetes</taxon>
        <taxon>Dothideomycetidae</taxon>
        <taxon>Dothideales</taxon>
        <taxon>Saccotheciaceae</taxon>
        <taxon>Aureobasidium</taxon>
    </lineage>
</organism>
<dbReference type="InterPro" id="IPR007219">
    <property type="entry name" value="XnlR_reg_dom"/>
</dbReference>
<dbReference type="PANTHER" id="PTHR31668">
    <property type="entry name" value="GLUCOSE TRANSPORT TRANSCRIPTION REGULATOR RGT1-RELATED-RELATED"/>
    <property type="match status" value="1"/>
</dbReference>
<dbReference type="PROSITE" id="PS50048">
    <property type="entry name" value="ZN2_CY6_FUNGAL_2"/>
    <property type="match status" value="1"/>
</dbReference>